<feature type="compositionally biased region" description="Polar residues" evidence="7">
    <location>
        <begin position="342"/>
        <end position="355"/>
    </location>
</feature>
<keyword evidence="10" id="KW-1185">Reference proteome</keyword>
<feature type="compositionally biased region" description="Low complexity" evidence="7">
    <location>
        <begin position="669"/>
        <end position="686"/>
    </location>
</feature>
<dbReference type="InterPro" id="IPR019528">
    <property type="entry name" value="PACT_domain"/>
</dbReference>
<dbReference type="Gene3D" id="1.10.287.950">
    <property type="entry name" value="Methyl-accepting chemotaxis protein"/>
    <property type="match status" value="1"/>
</dbReference>
<dbReference type="PANTHER" id="PTHR23159:SF60">
    <property type="entry name" value="SPINDLE ASSEMBLY ABNORMAL PROTEIN 4"/>
    <property type="match status" value="1"/>
</dbReference>
<feature type="compositionally biased region" description="Polar residues" evidence="7">
    <location>
        <begin position="243"/>
        <end position="252"/>
    </location>
</feature>
<comment type="caution">
    <text evidence="9">The sequence shown here is derived from an EMBL/GenBank/DDBJ whole genome shotgun (WGS) entry which is preliminary data.</text>
</comment>
<evidence type="ECO:0000256" key="2">
    <source>
        <dbReference type="ARBA" id="ARBA00022490"/>
    </source>
</evidence>
<evidence type="ECO:0000256" key="6">
    <source>
        <dbReference type="SAM" id="Coils"/>
    </source>
</evidence>
<feature type="coiled-coil region" evidence="6">
    <location>
        <begin position="1148"/>
        <end position="1203"/>
    </location>
</feature>
<feature type="compositionally biased region" description="Basic and acidic residues" evidence="7">
    <location>
        <begin position="43"/>
        <end position="52"/>
    </location>
</feature>
<feature type="compositionally biased region" description="Basic and acidic residues" evidence="7">
    <location>
        <begin position="653"/>
        <end position="663"/>
    </location>
</feature>
<dbReference type="Proteomes" id="UP000521872">
    <property type="component" value="Unassembled WGS sequence"/>
</dbReference>
<feature type="region of interest" description="Disordered" evidence="7">
    <location>
        <begin position="1235"/>
        <end position="1255"/>
    </location>
</feature>
<keyword evidence="2" id="KW-0963">Cytoplasm</keyword>
<dbReference type="GO" id="GO:0005815">
    <property type="term" value="C:microtubule organizing center"/>
    <property type="evidence" value="ECO:0007669"/>
    <property type="project" value="UniProtKB-SubCell"/>
</dbReference>
<sequence>MATMLETPSRIWRRIEAIEGQDMPSLPSLPAFEHSSEAEEETSNDRSRHDFDLDQYDEDLGSMPSPLQSTPTMTQHTMRPGPSSASSTARFANSIASRSTKSTNNSLRHLSGRRSLHNSFEVPSLPRIAPNFNAPDDTEEDMEEDSKSSVPEVYLPPEEDEDELSLTDALESVSRSGSPGFALHVSREQTPKKTFDYSVSLKSEPKASPFEKYRNVALRNRTNPRARTPSLSRTSSSQTTSPAHSTPPSNRSIALPRSRPGSPRSATNIPLPRSNSGSPAIVIHRPEEDQSIEAPDFGNETQDTGPRSMDITDVHESPPRMDGDADAHDQTEETEEVESRTDGQQQSRDGFTEGSQDGVEPTFSSEGEATPYAYNINNNANTTAQNATAFSSPSQSVAFTPTPAFPRPRARFDLPAPPSDLMTTPAATRNIDEEEEGEEYAQHEATPSDLLTPHTRRRSFLLDVINSTARPRMKFPTPHPKRFGTPGGSNEEATPGPSSGSSKESPATSLQVAFAGVTPRPRMVPARRASHPLSQAISADSPEGSVSGKPSPSPSPSAAVPSPANLSVKPWATPGARSSPYEGVGGASFISTASSHDLTTHQRANTSFDPAMGFGAGAPGHGVGRFNANKLNTYLHGLNRRLQEENEQLLERLRKVDEEKKSDPSTTGAAADTSRRVSAASRRASAVGTSLHNVEEDVAEGWLEEKAELEDMVEAFKIEVTNCMAEKEEVEQALAREQEEREKDKERWKERMTEVEQGVSEIVADLEKRLAAAEKQAKESEEKASQRMRDMERVLEETQGERDLALERVSKAERLLENGKDLGGALKEANDRIGQIMGDLRNANAQIKDLEHEVMRSDARIDELEKASREDKDTIAGLEEELGAREDALAEDRNRIQELENAVHDLDEQLTATKAYVDEMEDGAEHAVERLQELEAELAAAKETIQIMTTTEKQATQDLKALQNESIKTHETVRQMEEALEEAEQKMMDDEAALAELRARVSSLEREIQREASRDLSRGPTEAGPTEEEYQALEEALEEADKEIARLNTLLTQSPARKAMDKAKDTKIEMLEREKEELLERNRAMRLTFNEMATPSKMANNSGISPIHRQVLNLSIRAPKTPGAPLKDLSWLHSTMNDPSVTPLVSEINRLQRELDRANESIDDKLDKLEDAGMGVVGLTKKLEDARAKIVALEDEIARLTRREERRVRRLSRVRCQKCLVKVDLRHLLQGDESSMDISRDNLPSEPPTPPTRTSEALRANLESVNRHLEELKKQWETEKNKLLDEKDALEEKTNRLNGQIRSTQEENRKAKQSNRAEERLRSNIENELDKAKQTISVLENELATERSRLRNLVVEQERAQRDKKQIMTDLQRTESDMNEVKQQLLRFKKENNDLEKELRENANIEQKVRLLETRVAENAETIEHLRQERTQLASDHKQLQRRYAEVSEVANNLRSEYVAHSTSHDNRRHELDLHRLEIEDLRRALEERGNDLQKAEKEKNKIATEKTDVARTVAALEADLRRVKRDAENFGRDLKLVRTEKEKLEAKNKDDIAKAERAKKQAQTEIRLLTEQLEAQKDKTMRAMEQIKTHVCSSADDVQISKLKLQHNKECKGLMVQIRYLKAKFTRESCFRADLTYQKKYLLVLLAQFEKSERTIFASIARIGFAVTPPPQPKRKARTLKSVAMSLIFLARVNRSTEAWRRETASKQAIAAALEQVRRKRAIEAGHA</sequence>
<organism evidence="9 10">
    <name type="scientific">Agrocybe pediades</name>
    <dbReference type="NCBI Taxonomy" id="84607"/>
    <lineage>
        <taxon>Eukaryota</taxon>
        <taxon>Fungi</taxon>
        <taxon>Dikarya</taxon>
        <taxon>Basidiomycota</taxon>
        <taxon>Agaricomycotina</taxon>
        <taxon>Agaricomycetes</taxon>
        <taxon>Agaricomycetidae</taxon>
        <taxon>Agaricales</taxon>
        <taxon>Agaricineae</taxon>
        <taxon>Strophariaceae</taxon>
        <taxon>Agrocybe</taxon>
    </lineage>
</organism>
<feature type="region of interest" description="Disordered" evidence="7">
    <location>
        <begin position="653"/>
        <end position="690"/>
    </location>
</feature>
<feature type="compositionally biased region" description="Basic and acidic residues" evidence="7">
    <location>
        <begin position="1304"/>
        <end position="1320"/>
    </location>
</feature>
<dbReference type="PANTHER" id="PTHR23159">
    <property type="entry name" value="CENTROSOMAL PROTEIN 2"/>
    <property type="match status" value="1"/>
</dbReference>
<proteinExistence type="predicted"/>
<keyword evidence="3" id="KW-0597">Phosphoprotein</keyword>
<keyword evidence="5" id="KW-0206">Cytoskeleton</keyword>
<feature type="compositionally biased region" description="Polar residues" evidence="7">
    <location>
        <begin position="65"/>
        <end position="108"/>
    </location>
</feature>
<accession>A0A8H4VKI5</accession>
<feature type="compositionally biased region" description="Basic and acidic residues" evidence="7">
    <location>
        <begin position="185"/>
        <end position="195"/>
    </location>
</feature>
<feature type="coiled-coil region" evidence="6">
    <location>
        <begin position="699"/>
        <end position="1088"/>
    </location>
</feature>
<dbReference type="Pfam" id="PF10495">
    <property type="entry name" value="PACT_coil_coil"/>
    <property type="match status" value="1"/>
</dbReference>
<evidence type="ECO:0000256" key="4">
    <source>
        <dbReference type="ARBA" id="ARBA00023054"/>
    </source>
</evidence>
<feature type="compositionally biased region" description="Low complexity" evidence="7">
    <location>
        <begin position="225"/>
        <end position="242"/>
    </location>
</feature>
<feature type="region of interest" description="Disordered" evidence="7">
    <location>
        <begin position="18"/>
        <end position="374"/>
    </location>
</feature>
<feature type="region of interest" description="Disordered" evidence="7">
    <location>
        <begin position="471"/>
        <end position="579"/>
    </location>
</feature>
<evidence type="ECO:0000256" key="7">
    <source>
        <dbReference type="SAM" id="MobiDB-lite"/>
    </source>
</evidence>
<dbReference type="EMBL" id="JAACJL010000058">
    <property type="protein sequence ID" value="KAF4611234.1"/>
    <property type="molecule type" value="Genomic_DNA"/>
</dbReference>
<feature type="region of interest" description="Disordered" evidence="7">
    <location>
        <begin position="392"/>
        <end position="455"/>
    </location>
</feature>
<comment type="subcellular location">
    <subcellularLocation>
        <location evidence="1">Cytoplasm</location>
        <location evidence="1">Cytoskeleton</location>
        <location evidence="1">Microtubule organizing center</location>
    </subcellularLocation>
</comment>
<gene>
    <name evidence="9" type="ORF">D9613_007079</name>
</gene>
<evidence type="ECO:0000313" key="10">
    <source>
        <dbReference type="Proteomes" id="UP000521872"/>
    </source>
</evidence>
<protein>
    <recommendedName>
        <fullName evidence="8">Pericentrin/AKAP-450 centrosomal targeting domain-containing protein</fullName>
    </recommendedName>
</protein>
<feature type="compositionally biased region" description="Low complexity" evidence="7">
    <location>
        <begin position="541"/>
        <end position="563"/>
    </location>
</feature>
<feature type="compositionally biased region" description="Basic and acidic residues" evidence="7">
    <location>
        <begin position="203"/>
        <end position="214"/>
    </location>
</feature>
<evidence type="ECO:0000256" key="1">
    <source>
        <dbReference type="ARBA" id="ARBA00004267"/>
    </source>
</evidence>
<keyword evidence="4 6" id="KW-0175">Coiled coil</keyword>
<evidence type="ECO:0000259" key="8">
    <source>
        <dbReference type="Pfam" id="PF10495"/>
    </source>
</evidence>
<feature type="compositionally biased region" description="Basic and acidic residues" evidence="7">
    <location>
        <begin position="310"/>
        <end position="341"/>
    </location>
</feature>
<feature type="compositionally biased region" description="Polar residues" evidence="7">
    <location>
        <begin position="264"/>
        <end position="278"/>
    </location>
</feature>
<evidence type="ECO:0000256" key="5">
    <source>
        <dbReference type="ARBA" id="ARBA00023212"/>
    </source>
</evidence>
<evidence type="ECO:0000313" key="9">
    <source>
        <dbReference type="EMBL" id="KAF4611234.1"/>
    </source>
</evidence>
<feature type="domain" description="Pericentrin/AKAP-450 centrosomal targeting" evidence="8">
    <location>
        <begin position="1625"/>
        <end position="1701"/>
    </location>
</feature>
<reference evidence="9 10" key="1">
    <citation type="submission" date="2019-12" db="EMBL/GenBank/DDBJ databases">
        <authorList>
            <person name="Floudas D."/>
            <person name="Bentzer J."/>
            <person name="Ahren D."/>
            <person name="Johansson T."/>
            <person name="Persson P."/>
            <person name="Tunlid A."/>
        </authorList>
    </citation>
    <scope>NUCLEOTIDE SEQUENCE [LARGE SCALE GENOMIC DNA]</scope>
    <source>
        <strain evidence="9 10">CBS 102.39</strain>
    </source>
</reference>
<evidence type="ECO:0000256" key="3">
    <source>
        <dbReference type="ARBA" id="ARBA00022553"/>
    </source>
</evidence>
<feature type="region of interest" description="Disordered" evidence="7">
    <location>
        <begin position="1287"/>
        <end position="1320"/>
    </location>
</feature>
<dbReference type="GO" id="GO:0005737">
    <property type="term" value="C:cytoplasm"/>
    <property type="evidence" value="ECO:0007669"/>
    <property type="project" value="UniProtKB-ARBA"/>
</dbReference>
<name>A0A8H4VKI5_9AGAR</name>
<dbReference type="Gene3D" id="1.10.287.1490">
    <property type="match status" value="1"/>
</dbReference>